<dbReference type="AlphaFoldDB" id="A0A2Z3GHF8"/>
<dbReference type="KEGG" id="hnv:DDQ68_11650"/>
<evidence type="ECO:0000313" key="2">
    <source>
        <dbReference type="Proteomes" id="UP000245999"/>
    </source>
</evidence>
<proteinExistence type="predicted"/>
<evidence type="ECO:0008006" key="3">
    <source>
        <dbReference type="Google" id="ProtNLM"/>
    </source>
</evidence>
<protein>
    <recommendedName>
        <fullName evidence="3">Outer membrane protein beta-barrel domain-containing protein</fullName>
    </recommendedName>
</protein>
<sequence>MLALGVLAGPELAGQLSARETGHGTYNNGTAWATNTDRGGRFPFDGRLRADATAWRGRVGVNASYSYGSANAQAGLVGGPVREAYVRTLRWGVAYRLR</sequence>
<dbReference type="OrthoDB" id="1340981at2"/>
<dbReference type="Proteomes" id="UP000245999">
    <property type="component" value="Chromosome"/>
</dbReference>
<dbReference type="EMBL" id="CP029145">
    <property type="protein sequence ID" value="AWM33379.1"/>
    <property type="molecule type" value="Genomic_DNA"/>
</dbReference>
<name>A0A2Z3GHF8_9BACT</name>
<reference evidence="2" key="1">
    <citation type="submission" date="2018-04" db="EMBL/GenBank/DDBJ databases">
        <title>Complete genome of Antarctic heterotrophic bacterium Hymenobacter nivis.</title>
        <authorList>
            <person name="Terashima M."/>
        </authorList>
    </citation>
    <scope>NUCLEOTIDE SEQUENCE [LARGE SCALE GENOMIC DNA]</scope>
    <source>
        <strain evidence="2">NBRC 111535</strain>
    </source>
</reference>
<keyword evidence="2" id="KW-1185">Reference proteome</keyword>
<gene>
    <name evidence="1" type="ORF">DDQ68_11650</name>
</gene>
<accession>A0A2Z3GHF8</accession>
<evidence type="ECO:0000313" key="1">
    <source>
        <dbReference type="EMBL" id="AWM33379.1"/>
    </source>
</evidence>
<organism evidence="1 2">
    <name type="scientific">Hymenobacter nivis</name>
    <dbReference type="NCBI Taxonomy" id="1850093"/>
    <lineage>
        <taxon>Bacteria</taxon>
        <taxon>Pseudomonadati</taxon>
        <taxon>Bacteroidota</taxon>
        <taxon>Cytophagia</taxon>
        <taxon>Cytophagales</taxon>
        <taxon>Hymenobacteraceae</taxon>
        <taxon>Hymenobacter</taxon>
    </lineage>
</organism>